<evidence type="ECO:0000259" key="1">
    <source>
        <dbReference type="Pfam" id="PF13280"/>
    </source>
</evidence>
<name>A0A071M4S5_9BURK</name>
<dbReference type="EMBL" id="JJOA01000034">
    <property type="protein sequence ID" value="KEA55914.1"/>
    <property type="molecule type" value="Genomic_DNA"/>
</dbReference>
<dbReference type="AlphaFoldDB" id="A0A071M4S5"/>
<protein>
    <submittedName>
        <fullName evidence="4">Uncharacterized protein</fullName>
    </submittedName>
</protein>
<dbReference type="InterPro" id="IPR059019">
    <property type="entry name" value="WHD_CapW"/>
</dbReference>
<dbReference type="OrthoDB" id="6400324at2"/>
<dbReference type="PROSITE" id="PS52050">
    <property type="entry name" value="WYL"/>
    <property type="match status" value="1"/>
</dbReference>
<dbReference type="Pfam" id="PF13280">
    <property type="entry name" value="WYL"/>
    <property type="match status" value="1"/>
</dbReference>
<dbReference type="PANTHER" id="PTHR34580:SF3">
    <property type="entry name" value="PROTEIN PAFB"/>
    <property type="match status" value="1"/>
</dbReference>
<organism evidence="4">
    <name type="scientific">Burkholderia cenocepacia</name>
    <dbReference type="NCBI Taxonomy" id="95486"/>
    <lineage>
        <taxon>Bacteria</taxon>
        <taxon>Pseudomonadati</taxon>
        <taxon>Pseudomonadota</taxon>
        <taxon>Betaproteobacteria</taxon>
        <taxon>Burkholderiales</taxon>
        <taxon>Burkholderiaceae</taxon>
        <taxon>Burkholderia</taxon>
        <taxon>Burkholderia cepacia complex</taxon>
    </lineage>
</organism>
<evidence type="ECO:0000313" key="4">
    <source>
        <dbReference type="EMBL" id="KEA55914.1"/>
    </source>
</evidence>
<accession>A0A071M4S5</accession>
<dbReference type="PIRSF" id="PIRSF015558">
    <property type="entry name" value="Txn_reg_DeoR_prd"/>
    <property type="match status" value="1"/>
</dbReference>
<sequence length="313" mass="35566">MNATVNNPNRALLDRLPQVQRERLSHIDFKLYFLGELRRADVADRFGTGPAAATRDIAQYKEIAPGNLELDNSDKVYRPTQNFVPLFDHAPQRVLTALSRGFGEGIGDELKPMVRCEFPIALTVPRMSVLAPITRAIHRGKAVHMTYTSVESGRNEREIVPIALVNNGSRWHVRAYDRRRKGFRDFVFTRMESPVLLEDSPIGDEEKVDQDVQWNRIIELELVPHPEHPRPEVVMMDYDMPDGVLQVKVRAANAGYMLRRWTIDCSPDHRLKGIEYALWLKDPLALYGASNAQLAPGYVDPKGDPGNRHIQAL</sequence>
<evidence type="ECO:0000259" key="3">
    <source>
        <dbReference type="Pfam" id="PF26109"/>
    </source>
</evidence>
<dbReference type="Pfam" id="PF26107">
    <property type="entry name" value="BrxR_CTD"/>
    <property type="match status" value="1"/>
</dbReference>
<dbReference type="InterPro" id="IPR026881">
    <property type="entry name" value="WYL_dom"/>
</dbReference>
<evidence type="ECO:0000259" key="2">
    <source>
        <dbReference type="Pfam" id="PF26107"/>
    </source>
</evidence>
<dbReference type="Pfam" id="PF26109">
    <property type="entry name" value="WHD_BrxR"/>
    <property type="match status" value="1"/>
</dbReference>
<dbReference type="InterPro" id="IPR059020">
    <property type="entry name" value="CapW_CTD"/>
</dbReference>
<reference evidence="4" key="1">
    <citation type="submission" date="2014-04" db="EMBL/GenBank/DDBJ databases">
        <title>In planta biocontrol of soil-borne Fusarium wilt of banana through a plant endophytic bacterium, Burkholderia cenocepacia 869T2.</title>
        <authorList>
            <person name="Ho Y.-N."/>
            <person name="Chiang H.-M."/>
            <person name="Chao C.-P."/>
            <person name="Su C.-C."/>
            <person name="Hsu H.-F."/>
            <person name="Guo C.-T."/>
            <person name="Hsieh J.-L."/>
            <person name="Huang C.-C."/>
        </authorList>
    </citation>
    <scope>NUCLEOTIDE SEQUENCE [LARGE SCALE GENOMIC DNA]</scope>
    <source>
        <strain evidence="4">869T2</strain>
    </source>
</reference>
<feature type="domain" description="DNA-binding transcriptional repressor CapW C-terminal dimerisation" evidence="2">
    <location>
        <begin position="217"/>
        <end position="283"/>
    </location>
</feature>
<gene>
    <name evidence="4" type="ORF">DT99_29705</name>
</gene>
<feature type="domain" description="WYL" evidence="1">
    <location>
        <begin position="129"/>
        <end position="193"/>
    </location>
</feature>
<dbReference type="InterPro" id="IPR051534">
    <property type="entry name" value="CBASS_pafABC_assoc_protein"/>
</dbReference>
<feature type="domain" description="DNA-binding transcriptional repressor CapW winged helix-turn-helix" evidence="3">
    <location>
        <begin position="21"/>
        <end position="87"/>
    </location>
</feature>
<dbReference type="InterPro" id="IPR016634">
    <property type="entry name" value="CapW-like"/>
</dbReference>
<dbReference type="PANTHER" id="PTHR34580">
    <property type="match status" value="1"/>
</dbReference>
<proteinExistence type="predicted"/>
<comment type="caution">
    <text evidence="4">The sequence shown here is derived from an EMBL/GenBank/DDBJ whole genome shotgun (WGS) entry which is preliminary data.</text>
</comment>